<keyword evidence="1" id="KW-1133">Transmembrane helix</keyword>
<evidence type="ECO:0000256" key="1">
    <source>
        <dbReference type="SAM" id="Phobius"/>
    </source>
</evidence>
<dbReference type="Gene3D" id="2.160.20.80">
    <property type="entry name" value="E3 ubiquitin-protein ligase SopA"/>
    <property type="match status" value="1"/>
</dbReference>
<keyword evidence="3" id="KW-1185">Reference proteome</keyword>
<name>A0A7W8YZ57_9ACTN</name>
<dbReference type="Proteomes" id="UP000588112">
    <property type="component" value="Unassembled WGS sequence"/>
</dbReference>
<protein>
    <recommendedName>
        <fullName evidence="4">Oxidoreductase</fullName>
    </recommendedName>
</protein>
<dbReference type="AlphaFoldDB" id="A0A7W8YZ57"/>
<gene>
    <name evidence="2" type="ORF">BJ981_000212</name>
</gene>
<feature type="transmembrane region" description="Helical" evidence="1">
    <location>
        <begin position="416"/>
        <end position="436"/>
    </location>
</feature>
<proteinExistence type="predicted"/>
<sequence>MIGELSAAERAVWEGFAAGGHVDLAGRGDRTIRAGVLRPLLAGAQEAGSVLVPALYVHHARVAGHFDLRFTEVRHHIRLEDCDFDRPINLHGARLRQFTLVTCSFPGLDATTAQIEGSLVLADCTITGRTELPGARVSGAVILDGSRLEGLDATGLQVGTDIVARPRHDGIPFSCRGRLDIKRANVGGSVLFEGAALSHPGRTALSAMDLTVGAIMNCCEGFAVDGKIDLSFADVRSKVCFKEAHLGNPGDVALRARHLKADEFVLPVTAPVDGHVDLRHARIGVIRDDRATWPATLSQDGLVYQALEPHLPAARRLDWVARDPAGYLPHAYEQLAATYRRLGQDADARTVLLAKQRRRRGTVGPLPRLWGYLQDLTAGYGYRPLRAAAWLAVLLAAGAVFFASHPPPPAEAGKGLVFSPVMYALDLLLPVVDFGQQGAFRPAGGAAWVAYGLIAAGWLLAITVVAAITRTLSRQ</sequence>
<reference evidence="2 3" key="1">
    <citation type="submission" date="2020-08" db="EMBL/GenBank/DDBJ databases">
        <title>Sequencing the genomes of 1000 actinobacteria strains.</title>
        <authorList>
            <person name="Klenk H.-P."/>
        </authorList>
    </citation>
    <scope>NUCLEOTIDE SEQUENCE [LARGE SCALE GENOMIC DNA]</scope>
    <source>
        <strain evidence="2 3">DSM 45790</strain>
    </source>
</reference>
<dbReference type="EMBL" id="JACHBR010000001">
    <property type="protein sequence ID" value="MBB5624513.1"/>
    <property type="molecule type" value="Genomic_DNA"/>
</dbReference>
<evidence type="ECO:0000313" key="2">
    <source>
        <dbReference type="EMBL" id="MBB5624513.1"/>
    </source>
</evidence>
<keyword evidence="1" id="KW-0812">Transmembrane</keyword>
<dbReference type="RefSeq" id="WP_184607876.1">
    <property type="nucleotide sequence ID" value="NZ_BOOS01000013.1"/>
</dbReference>
<organism evidence="2 3">
    <name type="scientific">Sphaerisporangium krabiense</name>
    <dbReference type="NCBI Taxonomy" id="763782"/>
    <lineage>
        <taxon>Bacteria</taxon>
        <taxon>Bacillati</taxon>
        <taxon>Actinomycetota</taxon>
        <taxon>Actinomycetes</taxon>
        <taxon>Streptosporangiales</taxon>
        <taxon>Streptosporangiaceae</taxon>
        <taxon>Sphaerisporangium</taxon>
    </lineage>
</organism>
<evidence type="ECO:0000313" key="3">
    <source>
        <dbReference type="Proteomes" id="UP000588112"/>
    </source>
</evidence>
<feature type="transmembrane region" description="Helical" evidence="1">
    <location>
        <begin position="387"/>
        <end position="404"/>
    </location>
</feature>
<accession>A0A7W8YZ57</accession>
<comment type="caution">
    <text evidence="2">The sequence shown here is derived from an EMBL/GenBank/DDBJ whole genome shotgun (WGS) entry which is preliminary data.</text>
</comment>
<feature type="transmembrane region" description="Helical" evidence="1">
    <location>
        <begin position="448"/>
        <end position="469"/>
    </location>
</feature>
<keyword evidence="1" id="KW-0472">Membrane</keyword>
<evidence type="ECO:0008006" key="4">
    <source>
        <dbReference type="Google" id="ProtNLM"/>
    </source>
</evidence>